<proteinExistence type="predicted"/>
<keyword evidence="3" id="KW-1185">Reference proteome</keyword>
<name>A0A9W9P788_9EURO</name>
<dbReference type="InterPro" id="IPR013785">
    <property type="entry name" value="Aldolase_TIM"/>
</dbReference>
<dbReference type="PANTHER" id="PTHR10683">
    <property type="entry name" value="TRANSALDOLASE"/>
    <property type="match status" value="1"/>
</dbReference>
<gene>
    <name evidence="2" type="ORF">N7468_003584</name>
</gene>
<evidence type="ECO:0000313" key="2">
    <source>
        <dbReference type="EMBL" id="KAJ5238965.1"/>
    </source>
</evidence>
<evidence type="ECO:0008006" key="4">
    <source>
        <dbReference type="Google" id="ProtNLM"/>
    </source>
</evidence>
<organism evidence="2 3">
    <name type="scientific">Penicillium chermesinum</name>
    <dbReference type="NCBI Taxonomy" id="63820"/>
    <lineage>
        <taxon>Eukaryota</taxon>
        <taxon>Fungi</taxon>
        <taxon>Dikarya</taxon>
        <taxon>Ascomycota</taxon>
        <taxon>Pezizomycotina</taxon>
        <taxon>Eurotiomycetes</taxon>
        <taxon>Eurotiomycetidae</taxon>
        <taxon>Eurotiales</taxon>
        <taxon>Aspergillaceae</taxon>
        <taxon>Penicillium</taxon>
    </lineage>
</organism>
<dbReference type="SUPFAM" id="SSF51569">
    <property type="entry name" value="Aldolase"/>
    <property type="match status" value="1"/>
</dbReference>
<dbReference type="InterPro" id="IPR001585">
    <property type="entry name" value="TAL/FSA"/>
</dbReference>
<dbReference type="GO" id="GO:0009052">
    <property type="term" value="P:pentose-phosphate shunt, non-oxidative branch"/>
    <property type="evidence" value="ECO:0007669"/>
    <property type="project" value="TreeGrafter"/>
</dbReference>
<comment type="caution">
    <text evidence="2">The sequence shown here is derived from an EMBL/GenBank/DDBJ whole genome shotgun (WGS) entry which is preliminary data.</text>
</comment>
<protein>
    <recommendedName>
        <fullName evidence="4">Transaldolase</fullName>
    </recommendedName>
</protein>
<dbReference type="Gene3D" id="3.20.20.70">
    <property type="entry name" value="Aldolase class I"/>
    <property type="match status" value="1"/>
</dbReference>
<dbReference type="EMBL" id="JAPQKS010000003">
    <property type="protein sequence ID" value="KAJ5238965.1"/>
    <property type="molecule type" value="Genomic_DNA"/>
</dbReference>
<dbReference type="GeneID" id="83200184"/>
<sequence length="259" mass="29087">MAYVRGRVHLPINPKYAYNSDEIVERAMQTINLFYHFGDNFDVNRICIDIPATWEGLEACRLLEVHGIRTSATMAFNLPQAILAGLNGCTYVSPYIDGTKLHDKTRSPDDDTTYVLCHDIKKYYQERNIKTKVMPGFLTAADTVGKYSGIDNLVISSELLWELSTRTHIVLQKQFNKESQSGTDVGTVENPGPDLDMSVENRAKNLIQFANFDTRSGDASDKDNLVCADKVKQIVSSLCVFQGKLEEMVKHEVAELQAQ</sequence>
<dbReference type="Proteomes" id="UP001150941">
    <property type="component" value="Unassembled WGS sequence"/>
</dbReference>
<accession>A0A9W9P788</accession>
<reference evidence="2" key="2">
    <citation type="journal article" date="2023" name="IMA Fungus">
        <title>Comparative genomic study of the Penicillium genus elucidates a diverse pangenome and 15 lateral gene transfer events.</title>
        <authorList>
            <person name="Petersen C."/>
            <person name="Sorensen T."/>
            <person name="Nielsen M.R."/>
            <person name="Sondergaard T.E."/>
            <person name="Sorensen J.L."/>
            <person name="Fitzpatrick D.A."/>
            <person name="Frisvad J.C."/>
            <person name="Nielsen K.L."/>
        </authorList>
    </citation>
    <scope>NUCLEOTIDE SEQUENCE</scope>
    <source>
        <strain evidence="2">IBT 19713</strain>
    </source>
</reference>
<dbReference type="GO" id="GO:0005975">
    <property type="term" value="P:carbohydrate metabolic process"/>
    <property type="evidence" value="ECO:0007669"/>
    <property type="project" value="InterPro"/>
</dbReference>
<reference evidence="2" key="1">
    <citation type="submission" date="2022-11" db="EMBL/GenBank/DDBJ databases">
        <authorList>
            <person name="Petersen C."/>
        </authorList>
    </citation>
    <scope>NUCLEOTIDE SEQUENCE</scope>
    <source>
        <strain evidence="2">IBT 19713</strain>
    </source>
</reference>
<dbReference type="PANTHER" id="PTHR10683:SF34">
    <property type="entry name" value="TRANSALDOLASE"/>
    <property type="match status" value="1"/>
</dbReference>
<keyword evidence="1" id="KW-0704">Schiff base</keyword>
<dbReference type="AlphaFoldDB" id="A0A9W9P788"/>
<dbReference type="GO" id="GO:0004801">
    <property type="term" value="F:transaldolase activity"/>
    <property type="evidence" value="ECO:0007669"/>
    <property type="project" value="TreeGrafter"/>
</dbReference>
<dbReference type="OrthoDB" id="1711136at2759"/>
<dbReference type="RefSeq" id="XP_058331884.1">
    <property type="nucleotide sequence ID" value="XM_058472881.1"/>
</dbReference>
<evidence type="ECO:0000256" key="1">
    <source>
        <dbReference type="ARBA" id="ARBA00023270"/>
    </source>
</evidence>
<dbReference type="Pfam" id="PF00923">
    <property type="entry name" value="TAL_FSA"/>
    <property type="match status" value="1"/>
</dbReference>
<evidence type="ECO:0000313" key="3">
    <source>
        <dbReference type="Proteomes" id="UP001150941"/>
    </source>
</evidence>